<dbReference type="AlphaFoldDB" id="A0A9P9EF74"/>
<comment type="caution">
    <text evidence="2">The sequence shown here is derived from an EMBL/GenBank/DDBJ whole genome shotgun (WGS) entry which is preliminary data.</text>
</comment>
<dbReference type="OrthoDB" id="5399485at2759"/>
<feature type="transmembrane region" description="Helical" evidence="1">
    <location>
        <begin position="264"/>
        <end position="290"/>
    </location>
</feature>
<accession>A0A9P9EF74</accession>
<evidence type="ECO:0000313" key="3">
    <source>
        <dbReference type="Proteomes" id="UP000738349"/>
    </source>
</evidence>
<organism evidence="2 3">
    <name type="scientific">Dactylonectria macrodidyma</name>
    <dbReference type="NCBI Taxonomy" id="307937"/>
    <lineage>
        <taxon>Eukaryota</taxon>
        <taxon>Fungi</taxon>
        <taxon>Dikarya</taxon>
        <taxon>Ascomycota</taxon>
        <taxon>Pezizomycotina</taxon>
        <taxon>Sordariomycetes</taxon>
        <taxon>Hypocreomycetidae</taxon>
        <taxon>Hypocreales</taxon>
        <taxon>Nectriaceae</taxon>
        <taxon>Dactylonectria</taxon>
    </lineage>
</organism>
<name>A0A9P9EF74_9HYPO</name>
<sequence length="415" mass="45891">MEEEARPFRLAITVCPGEDDRYLTNYLVVGQRIHARCPFDLGLVFNDLKPNRFSQWNGRPLSFLQNAQLFAVNNSCEYGIYKQVNSVTSFCPDNTDIIGSWKSGTANVTIVNDLYERGALYDIHFFEQSTTTNLLGSSFNHLVAWSTSASEDSDGTDWDVLVAVQTNWQRDQPVQMDTLKCTLDAPGARNTRQKMASLYNLRHWVATFQSLMYYGTNTPAVNNVTDELAMLLNTMVMISGGGNYLLAKPLAGGDRTQGCIKVVAYVPLVMIGLFSFVGGLFLASIPLFLLSLSWLRRVRSGLGERVVNELDTIPQDVLEWAVLAAWGQSVDADQLEMVGMGAVPDHGHLYDLLLIGHEGAVSSARELVHGGMQGGVPIVEARELRNFKIGFSRPIQAGRLGEGATQGRIRIFEDN</sequence>
<protein>
    <submittedName>
        <fullName evidence="2">Uncharacterized protein</fullName>
    </submittedName>
</protein>
<evidence type="ECO:0000313" key="2">
    <source>
        <dbReference type="EMBL" id="KAH7136327.1"/>
    </source>
</evidence>
<dbReference type="Proteomes" id="UP000738349">
    <property type="component" value="Unassembled WGS sequence"/>
</dbReference>
<keyword evidence="1" id="KW-1133">Transmembrane helix</keyword>
<evidence type="ECO:0000256" key="1">
    <source>
        <dbReference type="SAM" id="Phobius"/>
    </source>
</evidence>
<keyword evidence="3" id="KW-1185">Reference proteome</keyword>
<reference evidence="2" key="1">
    <citation type="journal article" date="2021" name="Nat. Commun.">
        <title>Genetic determinants of endophytism in the Arabidopsis root mycobiome.</title>
        <authorList>
            <person name="Mesny F."/>
            <person name="Miyauchi S."/>
            <person name="Thiergart T."/>
            <person name="Pickel B."/>
            <person name="Atanasova L."/>
            <person name="Karlsson M."/>
            <person name="Huettel B."/>
            <person name="Barry K.W."/>
            <person name="Haridas S."/>
            <person name="Chen C."/>
            <person name="Bauer D."/>
            <person name="Andreopoulos W."/>
            <person name="Pangilinan J."/>
            <person name="LaButti K."/>
            <person name="Riley R."/>
            <person name="Lipzen A."/>
            <person name="Clum A."/>
            <person name="Drula E."/>
            <person name="Henrissat B."/>
            <person name="Kohler A."/>
            <person name="Grigoriev I.V."/>
            <person name="Martin F.M."/>
            <person name="Hacquard S."/>
        </authorList>
    </citation>
    <scope>NUCLEOTIDE SEQUENCE</scope>
    <source>
        <strain evidence="2">MPI-CAGE-AT-0147</strain>
    </source>
</reference>
<proteinExistence type="predicted"/>
<dbReference type="EMBL" id="JAGMUV010000013">
    <property type="protein sequence ID" value="KAH7136327.1"/>
    <property type="molecule type" value="Genomic_DNA"/>
</dbReference>
<gene>
    <name evidence="2" type="ORF">EDB81DRAFT_844386</name>
</gene>
<keyword evidence="1" id="KW-0812">Transmembrane</keyword>
<keyword evidence="1" id="KW-0472">Membrane</keyword>